<protein>
    <submittedName>
        <fullName evidence="3">Uncharacterized protein</fullName>
    </submittedName>
</protein>
<feature type="signal peptide" evidence="2">
    <location>
        <begin position="1"/>
        <end position="30"/>
    </location>
</feature>
<evidence type="ECO:0000313" key="4">
    <source>
        <dbReference type="Proteomes" id="UP001254608"/>
    </source>
</evidence>
<comment type="caution">
    <text evidence="3">The sequence shown here is derived from an EMBL/GenBank/DDBJ whole genome shotgun (WGS) entry which is preliminary data.</text>
</comment>
<organism evidence="3 4">
    <name type="scientific">Banduia mediterranea</name>
    <dbReference type="NCBI Taxonomy" id="3075609"/>
    <lineage>
        <taxon>Bacteria</taxon>
        <taxon>Pseudomonadati</taxon>
        <taxon>Pseudomonadota</taxon>
        <taxon>Gammaproteobacteria</taxon>
        <taxon>Nevskiales</taxon>
        <taxon>Algiphilaceae</taxon>
        <taxon>Banduia</taxon>
    </lineage>
</organism>
<keyword evidence="4" id="KW-1185">Reference proteome</keyword>
<evidence type="ECO:0000313" key="3">
    <source>
        <dbReference type="EMBL" id="MDT0496559.1"/>
    </source>
</evidence>
<sequence length="161" mass="19061">MNRQSPCRLSRYGALLAACALSLAAAPVLADSKWYANKGHDEHRDRNDRHGHEGRHGHDNRHEHNARYAQHERDVRVIYRQPYAAHQPARYRYVYYPRYETYYAPDRNLWYWPQGHSWHSASRAPSFLGSRIDVGGVTILLDSGRPYERHERIRHEYAYGY</sequence>
<evidence type="ECO:0000256" key="1">
    <source>
        <dbReference type="SAM" id="MobiDB-lite"/>
    </source>
</evidence>
<keyword evidence="2" id="KW-0732">Signal</keyword>
<accession>A0ABU2WG03</accession>
<dbReference type="Proteomes" id="UP001254608">
    <property type="component" value="Unassembled WGS sequence"/>
</dbReference>
<gene>
    <name evidence="3" type="ORF">RM530_04160</name>
</gene>
<evidence type="ECO:0000256" key="2">
    <source>
        <dbReference type="SAM" id="SignalP"/>
    </source>
</evidence>
<feature type="region of interest" description="Disordered" evidence="1">
    <location>
        <begin position="39"/>
        <end position="69"/>
    </location>
</feature>
<dbReference type="EMBL" id="JAVRIC010000004">
    <property type="protein sequence ID" value="MDT0496559.1"/>
    <property type="molecule type" value="Genomic_DNA"/>
</dbReference>
<name>A0ABU2WG03_9GAMM</name>
<dbReference type="RefSeq" id="WP_311363951.1">
    <property type="nucleotide sequence ID" value="NZ_JAVRIC010000004.1"/>
</dbReference>
<proteinExistence type="predicted"/>
<reference evidence="3 4" key="1">
    <citation type="submission" date="2023-09" db="EMBL/GenBank/DDBJ databases">
        <authorList>
            <person name="Rey-Velasco X."/>
        </authorList>
    </citation>
    <scope>NUCLEOTIDE SEQUENCE [LARGE SCALE GENOMIC DNA]</scope>
    <source>
        <strain evidence="3 4">W345</strain>
    </source>
</reference>
<feature type="chain" id="PRO_5046707445" evidence="2">
    <location>
        <begin position="31"/>
        <end position="161"/>
    </location>
</feature>